<feature type="signal peptide" evidence="2">
    <location>
        <begin position="1"/>
        <end position="24"/>
    </location>
</feature>
<evidence type="ECO:0000256" key="1">
    <source>
        <dbReference type="SAM" id="Phobius"/>
    </source>
</evidence>
<evidence type="ECO:0008006" key="5">
    <source>
        <dbReference type="Google" id="ProtNLM"/>
    </source>
</evidence>
<keyword evidence="1" id="KW-0812">Transmembrane</keyword>
<evidence type="ECO:0000313" key="4">
    <source>
        <dbReference type="Proteomes" id="UP000178448"/>
    </source>
</evidence>
<sequence length="158" mass="15943">MKFISLAGLCFVLAFLLAVPAAFASGFQVKTVGSMNVDGVTYDHLWYTSGNVTFTGIGVAGSAVTATVDGTGNAVTVDADGNWSFATTLTEGDHSISFSSDAGSRSFTLTIGPVPEGVGALTPAEVPTAGAIGPTLAAISAGSALLLSGMFFGFRRNH</sequence>
<comment type="caution">
    <text evidence="3">The sequence shown here is derived from an EMBL/GenBank/DDBJ whole genome shotgun (WGS) entry which is preliminary data.</text>
</comment>
<gene>
    <name evidence="3" type="ORF">A2Z33_06525</name>
</gene>
<name>A0A1F5YXW3_9BACT</name>
<dbReference type="STRING" id="1798374.A2Z33_06525"/>
<dbReference type="InterPro" id="IPR013783">
    <property type="entry name" value="Ig-like_fold"/>
</dbReference>
<protein>
    <recommendedName>
        <fullName evidence="5">Bacterial Ig-like domain-containing protein</fullName>
    </recommendedName>
</protein>
<dbReference type="Gene3D" id="2.60.40.10">
    <property type="entry name" value="Immunoglobulins"/>
    <property type="match status" value="1"/>
</dbReference>
<proteinExistence type="predicted"/>
<keyword evidence="1" id="KW-1133">Transmembrane helix</keyword>
<reference evidence="3 4" key="1">
    <citation type="journal article" date="2016" name="Nat. Commun.">
        <title>Thousands of microbial genomes shed light on interconnected biogeochemical processes in an aquifer system.</title>
        <authorList>
            <person name="Anantharaman K."/>
            <person name="Brown C.T."/>
            <person name="Hug L.A."/>
            <person name="Sharon I."/>
            <person name="Castelle C.J."/>
            <person name="Probst A.J."/>
            <person name="Thomas B.C."/>
            <person name="Singh A."/>
            <person name="Wilkins M.J."/>
            <person name="Karaoz U."/>
            <person name="Brodie E.L."/>
            <person name="Williams K.H."/>
            <person name="Hubbard S.S."/>
            <person name="Banfield J.F."/>
        </authorList>
    </citation>
    <scope>NUCLEOTIDE SEQUENCE [LARGE SCALE GENOMIC DNA]</scope>
</reference>
<evidence type="ECO:0000313" key="3">
    <source>
        <dbReference type="EMBL" id="OGG04924.1"/>
    </source>
</evidence>
<evidence type="ECO:0000256" key="2">
    <source>
        <dbReference type="SAM" id="SignalP"/>
    </source>
</evidence>
<feature type="chain" id="PRO_5009522691" description="Bacterial Ig-like domain-containing protein" evidence="2">
    <location>
        <begin position="25"/>
        <end position="158"/>
    </location>
</feature>
<organism evidence="3 4">
    <name type="scientific">Candidatus Gottesmanbacteria bacterium RBG_16_52_11</name>
    <dbReference type="NCBI Taxonomy" id="1798374"/>
    <lineage>
        <taxon>Bacteria</taxon>
        <taxon>Candidatus Gottesmaniibacteriota</taxon>
    </lineage>
</organism>
<dbReference type="Proteomes" id="UP000178448">
    <property type="component" value="Unassembled WGS sequence"/>
</dbReference>
<keyword evidence="1" id="KW-0472">Membrane</keyword>
<feature type="transmembrane region" description="Helical" evidence="1">
    <location>
        <begin position="131"/>
        <end position="154"/>
    </location>
</feature>
<accession>A0A1F5YXW3</accession>
<keyword evidence="2" id="KW-0732">Signal</keyword>
<dbReference type="EMBL" id="MFJD01000001">
    <property type="protein sequence ID" value="OGG04924.1"/>
    <property type="molecule type" value="Genomic_DNA"/>
</dbReference>
<dbReference type="AlphaFoldDB" id="A0A1F5YXW3"/>